<evidence type="ECO:0000313" key="2">
    <source>
        <dbReference type="EMBL" id="ADL68467.1"/>
    </source>
</evidence>
<evidence type="ECO:0000313" key="3">
    <source>
        <dbReference type="Proteomes" id="UP000001626"/>
    </source>
</evidence>
<dbReference type="GeneID" id="93865630"/>
<proteinExistence type="predicted"/>
<evidence type="ECO:0000256" key="1">
    <source>
        <dbReference type="SAM" id="Coils"/>
    </source>
</evidence>
<accession>D9TMH9</accession>
<feature type="coiled-coil region" evidence="1">
    <location>
        <begin position="179"/>
        <end position="206"/>
    </location>
</feature>
<dbReference type="EMBL" id="CP002171">
    <property type="protein sequence ID" value="ADL68467.1"/>
    <property type="molecule type" value="Genomic_DNA"/>
</dbReference>
<name>D9TMH9_THETC</name>
<protein>
    <submittedName>
        <fullName evidence="2">Uncharacterized protein</fullName>
    </submittedName>
</protein>
<keyword evidence="1" id="KW-0175">Coiled coil</keyword>
<sequence length="1286" mass="151687">MGVKNCSCLADCDKYFEDLLALSEKKKLLGYIELDSEDLEHMASLISKEIQKPYFDLSESLTISLFLVWIGILYYQEGDFWSNVYNMLKLPSEQQQMQTRLSKIFLQTVKKYKLPNFKGKLRYIMPILAHGYIPNFYLRDYFLNVVFRIYKERQELGLSVNLEETKHIVSNWRKEYAFYIEKENKLKKVEEEEKELLLALDVLRNEDKLKRLIELKRGIKKSSELKELLSKPEDWLEEVKAEREKFRQQLEEFREILERKEIFTREYDEVESKIKKMACFVLSYWNNRFIPFVLELSIDEIEELFKVYTNLKKKFSGLLGLLLRLIMPSQYHQMLESKRKLEEKFIELPLKKNLLENLTIEMVTSLKELQELLKKRQNLIEEAEKEAAATSYVTDISQDALVDLEKSLKYIDREINSYEENLKILGKGNLEEGSKELKKQRGLRQKIERIKREITSQYTIDTLLENLSLRWKYMNEEEIDKRLSKIQRKKDEYLEKFKEVSNPLYSLNESTRVFIFQGEELAEEFIFQSLLLIQRLDQGEGDFEDIYLPKRIKEEMRKWWEEEGKEKLSIERERSKWKREKDSLFLRKPFVKLDTIERVIKVELPRQILKKPEKAVFVIGGDKAIAKEIEVPIRKIGDEYQTEPVFGILEIPMEAYHFELWQSDEVYNWEIKDIWHNKCLLFSAEGKLIEDLYLLEDGAYIVTTYGSKVNPSIAVKERGRLIGEWSNYEYVYVDLSDIDMILVEIEGEKFVFKKPIDLKPQLVGEEVIEEVKANGKAVYNKKLPSLIFSLGSMEEIDFYGVRLDFSGGSFFKPLSDFKEAIKEGNVVFIPLYSLVSDVYGSCKMALIYKQNIIWVEEFTVVPDLKIEFDKLLYSPFEKRKSELGKVKLHSRYPFKIIGNEVVESSLFKNVIKFDPTNDQVNVELMYFLKEGSQQVNVDLSIVVPKVYWRLNEIEDWKSEIEEIWFEDMGDVQVKVPSFLQNSKVKLTLSPNGHTIVPNNKKGVLIFNLCQLSDIVYSIREEGNLLVQDLVISFEDKNISSSFLLVRIRLHWEVANVEVKQRRENGKRILSIKWEDLGKASDRIVRLWPLSDVAVEIIERQIPEEESILEFIEDVERLPLGKYRMQFDIEDPWVEEEISLPGENERNCVDIVIGDKEEVLQEIKQKGLDIVGFEVEGKRISVGKNYWIQDIEVCSDFPEGVEFEGNICTLDEKGEVAYLEYNPAHLYFGVQPKYFNKLPYLIDRDNDGFMYCQRCKVIFSETEGHKECGDEVILPEYIFVQIRRGEK</sequence>
<reference evidence="2 3" key="1">
    <citation type="submission" date="2010-08" db="EMBL/GenBank/DDBJ databases">
        <title>Complete sequence of Thermoanaerobacterium thermosaccharolyticum DSM 571.</title>
        <authorList>
            <consortium name="US DOE Joint Genome Institute"/>
            <person name="Lucas S."/>
            <person name="Copeland A."/>
            <person name="Lapidus A."/>
            <person name="Cheng J.-F."/>
            <person name="Bruce D."/>
            <person name="Goodwin L."/>
            <person name="Pitluck S."/>
            <person name="Teshima H."/>
            <person name="Detter J.C."/>
            <person name="Han C."/>
            <person name="Tapia R."/>
            <person name="Land M."/>
            <person name="Hauser L."/>
            <person name="Chang Y.-J."/>
            <person name="Jeffries C."/>
            <person name="Kyrpides N."/>
            <person name="Ivanova N."/>
            <person name="Mikhailova N."/>
            <person name="Hemme C.L."/>
            <person name="Woyke T."/>
        </authorList>
    </citation>
    <scope>NUCLEOTIDE SEQUENCE [LARGE SCALE GENOMIC DNA]</scope>
    <source>
        <strain evidence="3">ATCC 7956 / DSM 571 / NCIMB 9385 / NCA 3814 / NCTC 13789 / WDCM 00135 / 2032</strain>
    </source>
</reference>
<gene>
    <name evidence="2" type="ordered locus">Tthe_0931</name>
</gene>
<dbReference type="STRING" id="580327.Tthe_0931"/>
<dbReference type="eggNOG" id="COG0013">
    <property type="taxonomic scope" value="Bacteria"/>
</dbReference>
<feature type="coiled-coil region" evidence="1">
    <location>
        <begin position="355"/>
        <end position="421"/>
    </location>
</feature>
<dbReference type="Proteomes" id="UP000001626">
    <property type="component" value="Chromosome"/>
</dbReference>
<dbReference type="KEGG" id="ttm:Tthe_0931"/>
<dbReference type="HOGENOM" id="CLU_266764_0_0_9"/>
<organism evidence="2 3">
    <name type="scientific">Thermoanaerobacterium thermosaccharolyticum (strain ATCC 7956 / DSM 571 / NCIMB 9385 / NCA 3814 / NCTC 13789 / WDCM 00135 / 2032)</name>
    <name type="common">Clostridium thermosaccharolyticum</name>
    <dbReference type="NCBI Taxonomy" id="580327"/>
    <lineage>
        <taxon>Bacteria</taxon>
        <taxon>Bacillati</taxon>
        <taxon>Bacillota</taxon>
        <taxon>Clostridia</taxon>
        <taxon>Thermoanaerobacterales</taxon>
        <taxon>Thermoanaerobacteraceae</taxon>
        <taxon>Thermoanaerobacterium</taxon>
    </lineage>
</organism>
<dbReference type="RefSeq" id="WP_013297436.1">
    <property type="nucleotide sequence ID" value="NC_014410.1"/>
</dbReference>
<keyword evidence="3" id="KW-1185">Reference proteome</keyword>